<evidence type="ECO:0000256" key="10">
    <source>
        <dbReference type="ARBA" id="ARBA00048344"/>
    </source>
</evidence>
<name>A0A0N5AQ43_9BILA</name>
<protein>
    <recommendedName>
        <fullName evidence="11">S-adenosylmethionine synthase</fullName>
        <ecNumber evidence="11">2.5.1.6</ecNumber>
    </recommendedName>
</protein>
<dbReference type="AlphaFoldDB" id="A0A0N5AQ43"/>
<dbReference type="PROSITE" id="PS00376">
    <property type="entry name" value="ADOMET_SYNTHASE_1"/>
    <property type="match status" value="1"/>
</dbReference>
<dbReference type="InterPro" id="IPR002133">
    <property type="entry name" value="S-AdoMet_synthetase"/>
</dbReference>
<feature type="domain" description="S-adenosylmethionine synthetase C-terminal" evidence="15">
    <location>
        <begin position="241"/>
        <end position="378"/>
    </location>
</feature>
<keyword evidence="16" id="KW-1185">Reference proteome</keyword>
<dbReference type="CDD" id="cd18079">
    <property type="entry name" value="S-AdoMet_synt"/>
    <property type="match status" value="1"/>
</dbReference>
<dbReference type="EC" id="2.5.1.6" evidence="11"/>
<dbReference type="FunFam" id="3.30.300.10:FF:000003">
    <property type="entry name" value="S-adenosylmethionine synthase"/>
    <property type="match status" value="1"/>
</dbReference>
<dbReference type="FunFam" id="3.30.300.10:FF:000001">
    <property type="entry name" value="S-adenosylmethionine synthase"/>
    <property type="match status" value="1"/>
</dbReference>
<keyword evidence="8 11" id="KW-0460">Magnesium</keyword>
<dbReference type="Pfam" id="PF00438">
    <property type="entry name" value="S-AdoMet_synt_N"/>
    <property type="match status" value="1"/>
</dbReference>
<dbReference type="InterPro" id="IPR022636">
    <property type="entry name" value="S-AdoMet_synthetase_sfam"/>
</dbReference>
<feature type="domain" description="S-adenosylmethionine synthetase central" evidence="14">
    <location>
        <begin position="119"/>
        <end position="239"/>
    </location>
</feature>
<evidence type="ECO:0000259" key="14">
    <source>
        <dbReference type="Pfam" id="PF02772"/>
    </source>
</evidence>
<evidence type="ECO:0000256" key="5">
    <source>
        <dbReference type="ARBA" id="ARBA00022723"/>
    </source>
</evidence>
<dbReference type="InterPro" id="IPR022630">
    <property type="entry name" value="S-AdoMet_synt_C"/>
</dbReference>
<sequence length="407" mass="44562">MFRDQTFLFTSESVSEGHPDKMCDIISDAVLDAHLSQDPNAKVACETVTKTGMVMLCGEITSKGNVDYQELVRNTVKDIGFDSSSKGFDYRTCNVLVALEQQAPEIAAGVHLNRSEENIGAGDQGLMFGYATDETEELMPLTLQLAHKLVAHLHDLRRSGELKWALPDSKSQVTIEYKFNHGACVPIRVHTVVLSAQHKADYRLEQVRDEIKEQVIKAVIPKHLLDENTKYYINPCGTFTIGGPQSDAGLTGRKIIVDTYGGWGAHGGGAFSGKDPSKVDRSAAYGARWVAKSLVAAGVCRRCLVQVSYAIGVADPLSITVISYGTSALTEEQLLTIVTDNFDLRPGILIRDLGLKNPIYKATACNGHFGNPAFPWEKPKKLYIRPDFAEILRVAALQAKNPVNNEP</sequence>
<keyword evidence="7 11" id="KW-0067">ATP-binding</keyword>
<evidence type="ECO:0000256" key="2">
    <source>
        <dbReference type="ARBA" id="ARBA00009685"/>
    </source>
</evidence>
<proteinExistence type="inferred from homology"/>
<keyword evidence="5 11" id="KW-0479">Metal-binding</keyword>
<dbReference type="FunFam" id="3.30.300.10:FF:000004">
    <property type="entry name" value="S-adenosylmethionine synthase"/>
    <property type="match status" value="1"/>
</dbReference>
<reference evidence="17" key="1">
    <citation type="submission" date="2017-02" db="UniProtKB">
        <authorList>
            <consortium name="WormBaseParasite"/>
        </authorList>
    </citation>
    <scope>IDENTIFICATION</scope>
</reference>
<dbReference type="GO" id="GO:0004478">
    <property type="term" value="F:methionine adenosyltransferase activity"/>
    <property type="evidence" value="ECO:0007669"/>
    <property type="project" value="UniProtKB-EC"/>
</dbReference>
<dbReference type="STRING" id="451379.A0A0N5AQ43"/>
<keyword evidence="6 11" id="KW-0547">Nucleotide-binding</keyword>
<evidence type="ECO:0000313" key="17">
    <source>
        <dbReference type="WBParaSite" id="SMUV_0000679201-mRNA-1"/>
    </source>
</evidence>
<keyword evidence="4 11" id="KW-0808">Transferase</keyword>
<dbReference type="GO" id="GO:0046872">
    <property type="term" value="F:metal ion binding"/>
    <property type="evidence" value="ECO:0007669"/>
    <property type="project" value="UniProtKB-KW"/>
</dbReference>
<dbReference type="PIRSF" id="PIRSF000497">
    <property type="entry name" value="MAT"/>
    <property type="match status" value="1"/>
</dbReference>
<evidence type="ECO:0000256" key="3">
    <source>
        <dbReference type="ARBA" id="ARBA00022563"/>
    </source>
</evidence>
<dbReference type="InterPro" id="IPR022628">
    <property type="entry name" value="S-AdoMet_synt_N"/>
</dbReference>
<dbReference type="WBParaSite" id="SMUV_0000679201-mRNA-1">
    <property type="protein sequence ID" value="SMUV_0000679201-mRNA-1"/>
    <property type="gene ID" value="SMUV_0000679201"/>
</dbReference>
<dbReference type="PANTHER" id="PTHR11964">
    <property type="entry name" value="S-ADENOSYLMETHIONINE SYNTHETASE"/>
    <property type="match status" value="1"/>
</dbReference>
<evidence type="ECO:0000256" key="12">
    <source>
        <dbReference type="RuleBase" id="RU004462"/>
    </source>
</evidence>
<organism evidence="16 17">
    <name type="scientific">Syphacia muris</name>
    <dbReference type="NCBI Taxonomy" id="451379"/>
    <lineage>
        <taxon>Eukaryota</taxon>
        <taxon>Metazoa</taxon>
        <taxon>Ecdysozoa</taxon>
        <taxon>Nematoda</taxon>
        <taxon>Chromadorea</taxon>
        <taxon>Rhabditida</taxon>
        <taxon>Spirurina</taxon>
        <taxon>Oxyuridomorpha</taxon>
        <taxon>Oxyuroidea</taxon>
        <taxon>Oxyuridae</taxon>
        <taxon>Syphacia</taxon>
    </lineage>
</organism>
<dbReference type="Proteomes" id="UP000046393">
    <property type="component" value="Unplaced"/>
</dbReference>
<dbReference type="GO" id="GO:0005524">
    <property type="term" value="F:ATP binding"/>
    <property type="evidence" value="ECO:0007669"/>
    <property type="project" value="UniProtKB-KW"/>
</dbReference>
<dbReference type="Gene3D" id="3.30.300.10">
    <property type="match status" value="3"/>
</dbReference>
<comment type="function">
    <text evidence="11">Catalyzes the formation of S-adenosylmethionine from methionine and ATP.</text>
</comment>
<comment type="catalytic activity">
    <reaction evidence="10 11">
        <text>L-methionine + ATP + H2O = S-adenosyl-L-methionine + phosphate + diphosphate</text>
        <dbReference type="Rhea" id="RHEA:21080"/>
        <dbReference type="ChEBI" id="CHEBI:15377"/>
        <dbReference type="ChEBI" id="CHEBI:30616"/>
        <dbReference type="ChEBI" id="CHEBI:33019"/>
        <dbReference type="ChEBI" id="CHEBI:43474"/>
        <dbReference type="ChEBI" id="CHEBI:57844"/>
        <dbReference type="ChEBI" id="CHEBI:59789"/>
        <dbReference type="EC" id="2.5.1.6"/>
    </reaction>
</comment>
<dbReference type="PROSITE" id="PS00377">
    <property type="entry name" value="ADOMET_SYNTHASE_2"/>
    <property type="match status" value="1"/>
</dbReference>
<evidence type="ECO:0000256" key="4">
    <source>
        <dbReference type="ARBA" id="ARBA00022679"/>
    </source>
</evidence>
<comment type="similarity">
    <text evidence="2 12">Belongs to the AdoMet synthase family.</text>
</comment>
<dbReference type="Pfam" id="PF02773">
    <property type="entry name" value="S-AdoMet_synt_C"/>
    <property type="match status" value="1"/>
</dbReference>
<feature type="domain" description="S-adenosylmethionine synthetase N-terminal" evidence="13">
    <location>
        <begin position="7"/>
        <end position="104"/>
    </location>
</feature>
<evidence type="ECO:0000259" key="13">
    <source>
        <dbReference type="Pfam" id="PF00438"/>
    </source>
</evidence>
<comment type="cofactor">
    <cofactor evidence="11">
        <name>K(+)</name>
        <dbReference type="ChEBI" id="CHEBI:29103"/>
    </cofactor>
    <text evidence="11">Binds 1 potassium ion per subunit. The potassium ion interacts primarily with the substrate.</text>
</comment>
<comment type="cofactor">
    <cofactor evidence="11">
        <name>Mg(2+)</name>
        <dbReference type="ChEBI" id="CHEBI:18420"/>
    </cofactor>
    <text evidence="11">Binds 2 magnesium ions per subunit. The magnesium ions interact primarily with the substrate.</text>
</comment>
<evidence type="ECO:0000256" key="7">
    <source>
        <dbReference type="ARBA" id="ARBA00022840"/>
    </source>
</evidence>
<evidence type="ECO:0000256" key="1">
    <source>
        <dbReference type="ARBA" id="ARBA00005224"/>
    </source>
</evidence>
<dbReference type="HAMAP" id="MF_00086">
    <property type="entry name" value="S_AdoMet_synth1"/>
    <property type="match status" value="1"/>
</dbReference>
<dbReference type="GO" id="GO:0006730">
    <property type="term" value="P:one-carbon metabolic process"/>
    <property type="evidence" value="ECO:0007669"/>
    <property type="project" value="UniProtKB-KW"/>
</dbReference>
<dbReference type="InterPro" id="IPR022629">
    <property type="entry name" value="S-AdoMet_synt_central"/>
</dbReference>
<comment type="pathway">
    <text evidence="1 11">Amino-acid biosynthesis; S-adenosyl-L-methionine biosynthesis; S-adenosyl-L-methionine from L-methionine: step 1/1.</text>
</comment>
<dbReference type="UniPathway" id="UPA00315">
    <property type="reaction ID" value="UER00080"/>
</dbReference>
<evidence type="ECO:0000256" key="11">
    <source>
        <dbReference type="RuleBase" id="RU000541"/>
    </source>
</evidence>
<accession>A0A0N5AQ43</accession>
<dbReference type="Pfam" id="PF02772">
    <property type="entry name" value="S-AdoMet_synt_M"/>
    <property type="match status" value="1"/>
</dbReference>
<keyword evidence="3 11" id="KW-0554">One-carbon metabolism</keyword>
<dbReference type="SUPFAM" id="SSF55973">
    <property type="entry name" value="S-adenosylmethionine synthetase"/>
    <property type="match status" value="3"/>
</dbReference>
<keyword evidence="9 11" id="KW-0630">Potassium</keyword>
<evidence type="ECO:0000256" key="8">
    <source>
        <dbReference type="ARBA" id="ARBA00022842"/>
    </source>
</evidence>
<evidence type="ECO:0000256" key="9">
    <source>
        <dbReference type="ARBA" id="ARBA00022958"/>
    </source>
</evidence>
<dbReference type="GO" id="GO:0006556">
    <property type="term" value="P:S-adenosylmethionine biosynthetic process"/>
    <property type="evidence" value="ECO:0007669"/>
    <property type="project" value="UniProtKB-UniPathway"/>
</dbReference>
<evidence type="ECO:0000313" key="16">
    <source>
        <dbReference type="Proteomes" id="UP000046393"/>
    </source>
</evidence>
<dbReference type="NCBIfam" id="TIGR01034">
    <property type="entry name" value="metK"/>
    <property type="match status" value="1"/>
</dbReference>
<dbReference type="InterPro" id="IPR022631">
    <property type="entry name" value="ADOMET_SYNTHASE_CS"/>
</dbReference>
<evidence type="ECO:0000259" key="15">
    <source>
        <dbReference type="Pfam" id="PF02773"/>
    </source>
</evidence>
<evidence type="ECO:0000256" key="6">
    <source>
        <dbReference type="ARBA" id="ARBA00022741"/>
    </source>
</evidence>